<dbReference type="InterPro" id="IPR018123">
    <property type="entry name" value="WWE-dom_subgr"/>
</dbReference>
<dbReference type="AlphaFoldDB" id="A0A7S4VL52"/>
<evidence type="ECO:0000256" key="1">
    <source>
        <dbReference type="SAM" id="MobiDB-lite"/>
    </source>
</evidence>
<dbReference type="InterPro" id="IPR013078">
    <property type="entry name" value="His_Pase_superF_clade-1"/>
</dbReference>
<feature type="region of interest" description="Disordered" evidence="1">
    <location>
        <begin position="292"/>
        <end position="325"/>
    </location>
</feature>
<dbReference type="SUPFAM" id="SSF53254">
    <property type="entry name" value="Phosphoglycerate mutase-like"/>
    <property type="match status" value="1"/>
</dbReference>
<feature type="domain" description="WWE" evidence="2">
    <location>
        <begin position="1"/>
        <end position="72"/>
    </location>
</feature>
<name>A0A7S4VL52_9DINO</name>
<dbReference type="SMART" id="SM00678">
    <property type="entry name" value="WWE"/>
    <property type="match status" value="1"/>
</dbReference>
<dbReference type="EMBL" id="HBNR01052499">
    <property type="protein sequence ID" value="CAE4617370.1"/>
    <property type="molecule type" value="Transcribed_RNA"/>
</dbReference>
<sequence length="641" mass="67927">MGQRLGKLMTWEYQHGTWRSMRPEDALKLEEGFCRDAKGSVRVECGRRAYTVDFAEMTQTNCHTGKVRKIRRVPFVVDKKVVYFIRHGQSEANAVASGGSIPDPALTELGRCQAAALRPETEKWCVGAVYVSPLLRTLQTACLAFSDAVPLEVSRCAREHGWSEPQNRGAPPEELRERLEAAPGVQAERLQGLGKLRRPHKFWDPAGERQLGRRELRHRRREASEFLKCKIQTSAHDALACVCHYRVIKKISGVGASNAEVVRCTLTWDAAGKCTLLDAEKLALPAAAEEALRGGGGPCDAPPAPARAPSALPALPPNLDSDMEEVSRQDLLPAADDPYSGSSSAGEAEEVGRGGGLGAGCCGGGSAGSEPRSDVDRPRSASVLVVGRSAHCGGAPAVLLGGVKVKRSNGSVAFCDFGGGLDGGSGGRRHAAEERARPALGAFRELVEELLGMHGPTARDVAGKLAQGAEVVGGRPIPHRGHLLYVCTAGSILAQVGAAADPSESAIDQLAGLFQPSSEVACVTLVPIDELLRGAATACVSPAAPVWGSWSRHGRARPFSFEACLALEQAQDQPGASLVVQTKDGPCTVSPASLQLQGPGEDGKERSVFRWDVVQLREALVGGEGSLATLREPLLRWASEC</sequence>
<dbReference type="SUPFAM" id="SSF117839">
    <property type="entry name" value="WWE domain"/>
    <property type="match status" value="1"/>
</dbReference>
<dbReference type="InterPro" id="IPR029033">
    <property type="entry name" value="His_PPase_superfam"/>
</dbReference>
<dbReference type="InterPro" id="IPR004170">
    <property type="entry name" value="WWE_dom"/>
</dbReference>
<dbReference type="Gene3D" id="3.30.720.50">
    <property type="match status" value="1"/>
</dbReference>
<dbReference type="InterPro" id="IPR050275">
    <property type="entry name" value="PGM_Phosphatase"/>
</dbReference>
<evidence type="ECO:0000259" key="2">
    <source>
        <dbReference type="PROSITE" id="PS50918"/>
    </source>
</evidence>
<accession>A0A7S4VL52</accession>
<organism evidence="3">
    <name type="scientific">Alexandrium monilatum</name>
    <dbReference type="NCBI Taxonomy" id="311494"/>
    <lineage>
        <taxon>Eukaryota</taxon>
        <taxon>Sar</taxon>
        <taxon>Alveolata</taxon>
        <taxon>Dinophyceae</taxon>
        <taxon>Gonyaulacales</taxon>
        <taxon>Pyrocystaceae</taxon>
        <taxon>Alexandrium</taxon>
    </lineage>
</organism>
<gene>
    <name evidence="3" type="ORF">AMON00008_LOCUS36829</name>
</gene>
<dbReference type="GO" id="GO:0005737">
    <property type="term" value="C:cytoplasm"/>
    <property type="evidence" value="ECO:0007669"/>
    <property type="project" value="TreeGrafter"/>
</dbReference>
<evidence type="ECO:0000313" key="3">
    <source>
        <dbReference type="EMBL" id="CAE4617370.1"/>
    </source>
</evidence>
<dbReference type="PANTHER" id="PTHR48100">
    <property type="entry name" value="BROAD-SPECIFICITY PHOSPHATASE YOR283W-RELATED"/>
    <property type="match status" value="1"/>
</dbReference>
<dbReference type="GO" id="GO:0016791">
    <property type="term" value="F:phosphatase activity"/>
    <property type="evidence" value="ECO:0007669"/>
    <property type="project" value="TreeGrafter"/>
</dbReference>
<dbReference type="PANTHER" id="PTHR48100:SF1">
    <property type="entry name" value="HISTIDINE PHOSPHATASE FAMILY PROTEIN-RELATED"/>
    <property type="match status" value="1"/>
</dbReference>
<dbReference type="PROSITE" id="PS50918">
    <property type="entry name" value="WWE"/>
    <property type="match status" value="1"/>
</dbReference>
<dbReference type="Pfam" id="PF02825">
    <property type="entry name" value="WWE"/>
    <property type="match status" value="1"/>
</dbReference>
<dbReference type="GO" id="GO:0008270">
    <property type="term" value="F:zinc ion binding"/>
    <property type="evidence" value="ECO:0007669"/>
    <property type="project" value="InterPro"/>
</dbReference>
<protein>
    <recommendedName>
        <fullName evidence="2">WWE domain-containing protein</fullName>
    </recommendedName>
</protein>
<reference evidence="3" key="1">
    <citation type="submission" date="2021-01" db="EMBL/GenBank/DDBJ databases">
        <authorList>
            <person name="Corre E."/>
            <person name="Pelletier E."/>
            <person name="Niang G."/>
            <person name="Scheremetjew M."/>
            <person name="Finn R."/>
            <person name="Kale V."/>
            <person name="Holt S."/>
            <person name="Cochrane G."/>
            <person name="Meng A."/>
            <person name="Brown T."/>
            <person name="Cohen L."/>
        </authorList>
    </citation>
    <scope>NUCLEOTIDE SEQUENCE</scope>
    <source>
        <strain evidence="3">CCMP3105</strain>
    </source>
</reference>
<proteinExistence type="predicted"/>
<dbReference type="Gene3D" id="3.40.50.1240">
    <property type="entry name" value="Phosphoglycerate mutase-like"/>
    <property type="match status" value="1"/>
</dbReference>
<dbReference type="InterPro" id="IPR037197">
    <property type="entry name" value="WWE_dom_sf"/>
</dbReference>
<dbReference type="Pfam" id="PF00300">
    <property type="entry name" value="His_Phos_1"/>
    <property type="match status" value="1"/>
</dbReference>
<dbReference type="SMART" id="SM00855">
    <property type="entry name" value="PGAM"/>
    <property type="match status" value="1"/>
</dbReference>
<dbReference type="CDD" id="cd07067">
    <property type="entry name" value="HP_PGM_like"/>
    <property type="match status" value="1"/>
</dbReference>